<dbReference type="AlphaFoldDB" id="A0AA91VA63"/>
<dbReference type="Proteomes" id="UP000221020">
    <property type="component" value="Unassembled WGS sequence"/>
</dbReference>
<dbReference type="Gene3D" id="3.30.930.10">
    <property type="entry name" value="Bira Bifunctional Protein, Domain 2"/>
    <property type="match status" value="1"/>
</dbReference>
<protein>
    <recommendedName>
        <fullName evidence="3">Aminoacyl-transfer RNA synthetases class-II family profile domain-containing protein</fullName>
    </recommendedName>
</protein>
<evidence type="ECO:0000256" key="2">
    <source>
        <dbReference type="PIRSR" id="PIRSR001549-1"/>
    </source>
</evidence>
<dbReference type="PIRSF" id="PIRSF001549">
    <property type="entry name" value="His-tRNA_synth"/>
    <property type="match status" value="1"/>
</dbReference>
<dbReference type="SUPFAM" id="SSF55681">
    <property type="entry name" value="Class II aaRS and biotin synthetases"/>
    <property type="match status" value="1"/>
</dbReference>
<feature type="binding site" evidence="2">
    <location>
        <position position="131"/>
    </location>
    <ligand>
        <name>L-histidine</name>
        <dbReference type="ChEBI" id="CHEBI:57595"/>
    </ligand>
</feature>
<feature type="binding site" evidence="2">
    <location>
        <begin position="290"/>
        <end position="291"/>
    </location>
    <ligand>
        <name>L-histidine</name>
        <dbReference type="ChEBI" id="CHEBI:57595"/>
    </ligand>
</feature>
<evidence type="ECO:0000313" key="4">
    <source>
        <dbReference type="EMBL" id="PED81420.1"/>
    </source>
</evidence>
<accession>A0AA91VA63</accession>
<gene>
    <name evidence="4" type="ORF">CON65_17210</name>
</gene>
<dbReference type="CDD" id="cd00773">
    <property type="entry name" value="HisRS-like_core"/>
    <property type="match status" value="1"/>
</dbReference>
<dbReference type="PANTHER" id="PTHR11476">
    <property type="entry name" value="HISTIDYL-TRNA SYNTHETASE"/>
    <property type="match status" value="1"/>
</dbReference>
<dbReference type="Pfam" id="PF13393">
    <property type="entry name" value="tRNA-synt_His"/>
    <property type="match status" value="1"/>
</dbReference>
<dbReference type="GO" id="GO:0016740">
    <property type="term" value="F:transferase activity"/>
    <property type="evidence" value="ECO:0007669"/>
    <property type="project" value="UniProtKB-ARBA"/>
</dbReference>
<dbReference type="RefSeq" id="WP_097895780.1">
    <property type="nucleotide sequence ID" value="NZ_NVOR01000066.1"/>
</dbReference>
<dbReference type="GO" id="GO:0140096">
    <property type="term" value="F:catalytic activity, acting on a protein"/>
    <property type="evidence" value="ECO:0007669"/>
    <property type="project" value="UniProtKB-ARBA"/>
</dbReference>
<feature type="binding site" evidence="2">
    <location>
        <begin position="84"/>
        <end position="86"/>
    </location>
    <ligand>
        <name>L-histidine</name>
        <dbReference type="ChEBI" id="CHEBI:57595"/>
    </ligand>
</feature>
<reference evidence="4 5" key="1">
    <citation type="submission" date="2017-09" db="EMBL/GenBank/DDBJ databases">
        <title>Large-scale bioinformatics analysis of Bacillus genomes uncovers conserved roles of natural products in bacterial physiology.</title>
        <authorList>
            <consortium name="Agbiome Team Llc"/>
            <person name="Bleich R.M."/>
            <person name="Grubbs K.J."/>
            <person name="Santa Maria K.C."/>
            <person name="Allen S.E."/>
            <person name="Farag S."/>
            <person name="Shank E.A."/>
            <person name="Bowers A."/>
        </authorList>
    </citation>
    <scope>NUCLEOTIDE SEQUENCE [LARGE SCALE GENOMIC DNA]</scope>
    <source>
        <strain evidence="4 5">AFS092012</strain>
    </source>
</reference>
<organism evidence="4 5">
    <name type="scientific">Bacillus pseudomycoides</name>
    <dbReference type="NCBI Taxonomy" id="64104"/>
    <lineage>
        <taxon>Bacteria</taxon>
        <taxon>Bacillati</taxon>
        <taxon>Bacillota</taxon>
        <taxon>Bacilli</taxon>
        <taxon>Bacillales</taxon>
        <taxon>Bacillaceae</taxon>
        <taxon>Bacillus</taxon>
        <taxon>Bacillus cereus group</taxon>
    </lineage>
</organism>
<evidence type="ECO:0000256" key="1">
    <source>
        <dbReference type="ARBA" id="ARBA00008226"/>
    </source>
</evidence>
<dbReference type="PROSITE" id="PS50862">
    <property type="entry name" value="AA_TRNA_LIGASE_II"/>
    <property type="match status" value="1"/>
</dbReference>
<name>A0AA91VA63_9BACI</name>
<evidence type="ECO:0000259" key="3">
    <source>
        <dbReference type="PROSITE" id="PS50862"/>
    </source>
</evidence>
<comment type="caution">
    <text evidence="4">The sequence shown here is derived from an EMBL/GenBank/DDBJ whole genome shotgun (WGS) entry which is preliminary data.</text>
</comment>
<sequence>MKLNIVRNSLDIPDGTKDVLGYDMRVREYVIDTIKNVYERFGFQPHQTPILEYFTTFDGHHGEGEKLFFHMKDTKQQHMINRYDLTVPLARVITMNPNLPRPYKRYQIGPSFRDDVPSKSHFREFTQCDADMVGTSSLLAEAEITTMANTLLKALHIENFTIRINHRQLIKGIAQKVDIHSKEGLLGIQSALDYADKVTKDGLEGINKLIENGIEECTASLIINSIQGLNQEMKREENLLHKLEVMKSFFDQQSVAQQGIEELETIFSYMSKDVLERIEIDLKLARGANYYTGYILEGVIKDLEIGAVLGGGRYDKLVSSLGVLDEPAVGLAFGLERLLLALEGLQCIDSKSVLKDKVLLMRDEFVSPKYMLSIASELRNYCDVDLYYDSFAKEEGIAYAHANQYPLILKVTEAEIEMYDVIENTIFKERIESIIQRIRK</sequence>
<evidence type="ECO:0000313" key="5">
    <source>
        <dbReference type="Proteomes" id="UP000221020"/>
    </source>
</evidence>
<feature type="domain" description="Aminoacyl-transfer RNA synthetases class-II family profile" evidence="3">
    <location>
        <begin position="15"/>
        <end position="368"/>
    </location>
</feature>
<dbReference type="GO" id="GO:0005737">
    <property type="term" value="C:cytoplasm"/>
    <property type="evidence" value="ECO:0007669"/>
    <property type="project" value="InterPro"/>
</dbReference>
<dbReference type="InterPro" id="IPR006195">
    <property type="entry name" value="aa-tRNA-synth_II"/>
</dbReference>
<feature type="binding site" evidence="2">
    <location>
        <position position="127"/>
    </location>
    <ligand>
        <name>L-histidine</name>
        <dbReference type="ChEBI" id="CHEBI:57595"/>
    </ligand>
</feature>
<dbReference type="EMBL" id="NVOR01000066">
    <property type="protein sequence ID" value="PED81420.1"/>
    <property type="molecule type" value="Genomic_DNA"/>
</dbReference>
<comment type="similarity">
    <text evidence="1">Belongs to the class-II aminoacyl-tRNA synthetase family.</text>
</comment>
<feature type="binding site" evidence="2">
    <location>
        <position position="113"/>
    </location>
    <ligand>
        <name>L-histidine</name>
        <dbReference type="ChEBI" id="CHEBI:57595"/>
    </ligand>
</feature>
<dbReference type="InterPro" id="IPR004516">
    <property type="entry name" value="HisRS/HisZ"/>
</dbReference>
<proteinExistence type="inferred from homology"/>
<dbReference type="InterPro" id="IPR041715">
    <property type="entry name" value="HisRS-like_core"/>
</dbReference>
<dbReference type="InterPro" id="IPR045864">
    <property type="entry name" value="aa-tRNA-synth_II/BPL/LPL"/>
</dbReference>
<dbReference type="PANTHER" id="PTHR11476:SF7">
    <property type="entry name" value="HISTIDINE--TRNA LIGASE"/>
    <property type="match status" value="1"/>
</dbReference>
<feature type="binding site" evidence="2">
    <location>
        <position position="286"/>
    </location>
    <ligand>
        <name>L-histidine</name>
        <dbReference type="ChEBI" id="CHEBI:57595"/>
    </ligand>
</feature>